<dbReference type="WBParaSite" id="SPAL_0001223300.1">
    <property type="protein sequence ID" value="SPAL_0001223300.1"/>
    <property type="gene ID" value="SPAL_0001223300"/>
</dbReference>
<keyword evidence="1" id="KW-1185">Reference proteome</keyword>
<sequence>MDLTKNFFKDVLAKYERNDNFTNFSEITARLQINDIVGYTSFCQKETVCGDGSNVYNYCVLDEIPEDLIESLVEKKHPIIDVTGVSIYPKFRGGLVIYIVRLLSVKVVAKENKIVNPSKKLLNFPKNPVVQTFADTENTEVVGAVVYSSLENIGKPGKKTIKVRVVDKSLISESKDSINRRRSIENGDIQEVHVPKYNFGFVVVDEFGFELKFVAFNYEDLRIINSLELGYYYLLKMNNTKTRKKVTEFGYKTNLPFEIVLNANTVAFDSLPKSLIFPYPKIDLKFSSFVQIKASVTGTFNIIGTIVDVDQPSPFVTNEEKSKKSVISHIYLVDEYKQVIAVSLFGHKCFKFTDKDIRKPIAIRNLVVRATNNVFVSLSATSSTFFYNYPEASLEELKEVTDKFVLTDLEIPVLKKVETEDEVMQNLYSVQGISTEVRDNVAIMPKVIFGFFRIYQWGNFYSTSKADNVVGHIYAKCTIYDNTGVMEDVSVFTNKIAKFMGIPHTQLVALYKPHDSTDMHKLIDPAKDRLMFLKISIKCNTKNGRVYINKQIDDMRHPNMDLYNRIVSQTTEYMIMMNSHQEYE</sequence>
<dbReference type="STRING" id="174720.A0A0N5C2M3"/>
<protein>
    <submittedName>
        <fullName evidence="2">RNA helicase</fullName>
    </submittedName>
</protein>
<evidence type="ECO:0000313" key="2">
    <source>
        <dbReference type="WBParaSite" id="SPAL_0001223300.1"/>
    </source>
</evidence>
<accession>A0A0N5C2M3</accession>
<reference evidence="2" key="1">
    <citation type="submission" date="2017-02" db="UniProtKB">
        <authorList>
            <consortium name="WormBaseParasite"/>
        </authorList>
    </citation>
    <scope>IDENTIFICATION</scope>
</reference>
<dbReference type="Proteomes" id="UP000046392">
    <property type="component" value="Unplaced"/>
</dbReference>
<dbReference type="InterPro" id="IPR012340">
    <property type="entry name" value="NA-bd_OB-fold"/>
</dbReference>
<evidence type="ECO:0000313" key="1">
    <source>
        <dbReference type="Proteomes" id="UP000046392"/>
    </source>
</evidence>
<proteinExistence type="predicted"/>
<dbReference type="AlphaFoldDB" id="A0A0N5C2M3"/>
<organism evidence="1 2">
    <name type="scientific">Strongyloides papillosus</name>
    <name type="common">Intestinal threadworm</name>
    <dbReference type="NCBI Taxonomy" id="174720"/>
    <lineage>
        <taxon>Eukaryota</taxon>
        <taxon>Metazoa</taxon>
        <taxon>Ecdysozoa</taxon>
        <taxon>Nematoda</taxon>
        <taxon>Chromadorea</taxon>
        <taxon>Rhabditida</taxon>
        <taxon>Tylenchina</taxon>
        <taxon>Panagrolaimomorpha</taxon>
        <taxon>Strongyloidoidea</taxon>
        <taxon>Strongyloididae</taxon>
        <taxon>Strongyloides</taxon>
    </lineage>
</organism>
<dbReference type="SUPFAM" id="SSF50249">
    <property type="entry name" value="Nucleic acid-binding proteins"/>
    <property type="match status" value="1"/>
</dbReference>
<dbReference type="Gene3D" id="2.40.50.140">
    <property type="entry name" value="Nucleic acid-binding proteins"/>
    <property type="match status" value="1"/>
</dbReference>
<name>A0A0N5C2M3_STREA</name>